<feature type="region of interest" description="Disordered" evidence="17">
    <location>
        <begin position="600"/>
        <end position="637"/>
    </location>
</feature>
<keyword evidence="10 15" id="KW-0067">ATP-binding</keyword>
<evidence type="ECO:0000256" key="13">
    <source>
        <dbReference type="ARBA" id="ARBA00023136"/>
    </source>
</evidence>
<name>A0A7D5VB02_9NEIS</name>
<evidence type="ECO:0000256" key="2">
    <source>
        <dbReference type="ARBA" id="ARBA00010044"/>
    </source>
</evidence>
<evidence type="ECO:0000256" key="12">
    <source>
        <dbReference type="ARBA" id="ARBA00023049"/>
    </source>
</evidence>
<keyword evidence="6 15" id="KW-0479">Metal-binding</keyword>
<evidence type="ECO:0000259" key="18">
    <source>
        <dbReference type="SMART" id="SM00382"/>
    </source>
</evidence>
<evidence type="ECO:0000256" key="17">
    <source>
        <dbReference type="SAM" id="MobiDB-lite"/>
    </source>
</evidence>
<keyword evidence="9 15" id="KW-0862">Zinc</keyword>
<dbReference type="FunFam" id="1.20.58.760:FF:000001">
    <property type="entry name" value="ATP-dependent zinc metalloprotease FtsH"/>
    <property type="match status" value="1"/>
</dbReference>
<keyword evidence="20" id="KW-1185">Reference proteome</keyword>
<dbReference type="GO" id="GO:0004222">
    <property type="term" value="F:metalloendopeptidase activity"/>
    <property type="evidence" value="ECO:0007669"/>
    <property type="project" value="InterPro"/>
</dbReference>
<dbReference type="GO" id="GO:0004176">
    <property type="term" value="F:ATP-dependent peptidase activity"/>
    <property type="evidence" value="ECO:0007669"/>
    <property type="project" value="InterPro"/>
</dbReference>
<evidence type="ECO:0000256" key="11">
    <source>
        <dbReference type="ARBA" id="ARBA00022989"/>
    </source>
</evidence>
<dbReference type="RefSeq" id="WP_180306179.1">
    <property type="nucleotide sequence ID" value="NZ_CP058952.1"/>
</dbReference>
<dbReference type="GO" id="GO:0005524">
    <property type="term" value="F:ATP binding"/>
    <property type="evidence" value="ECO:0007669"/>
    <property type="project" value="UniProtKB-UniRule"/>
</dbReference>
<dbReference type="PANTHER" id="PTHR23076">
    <property type="entry name" value="METALLOPROTEASE M41 FTSH"/>
    <property type="match status" value="1"/>
</dbReference>
<dbReference type="Gene3D" id="1.10.8.60">
    <property type="match status" value="1"/>
</dbReference>
<dbReference type="Gene3D" id="3.30.720.210">
    <property type="match status" value="1"/>
</dbReference>
<dbReference type="AlphaFoldDB" id="A0A7D5VB02"/>
<dbReference type="InterPro" id="IPR041569">
    <property type="entry name" value="AAA_lid_3"/>
</dbReference>
<dbReference type="EC" id="3.4.24.-" evidence="15"/>
<evidence type="ECO:0000256" key="3">
    <source>
        <dbReference type="ARBA" id="ARBA00022475"/>
    </source>
</evidence>
<dbReference type="GO" id="GO:0008270">
    <property type="term" value="F:zinc ion binding"/>
    <property type="evidence" value="ECO:0007669"/>
    <property type="project" value="UniProtKB-UniRule"/>
</dbReference>
<evidence type="ECO:0000256" key="5">
    <source>
        <dbReference type="ARBA" id="ARBA00022692"/>
    </source>
</evidence>
<feature type="binding site" evidence="15">
    <location>
        <position position="497"/>
    </location>
    <ligand>
        <name>Zn(2+)</name>
        <dbReference type="ChEBI" id="CHEBI:29105"/>
        <note>catalytic</note>
    </ligand>
</feature>
<dbReference type="Gene3D" id="3.40.50.300">
    <property type="entry name" value="P-loop containing nucleotide triphosphate hydrolases"/>
    <property type="match status" value="1"/>
</dbReference>
<feature type="domain" description="AAA+ ATPase" evidence="18">
    <location>
        <begin position="191"/>
        <end position="330"/>
    </location>
</feature>
<comment type="function">
    <text evidence="15">Acts as a processive, ATP-dependent zinc metallopeptidase for both cytoplasmic and membrane proteins. Plays a role in the quality control of integral membrane proteins.</text>
</comment>
<feature type="binding site" evidence="15">
    <location>
        <position position="425"/>
    </location>
    <ligand>
        <name>Zn(2+)</name>
        <dbReference type="ChEBI" id="CHEBI:29105"/>
        <note>catalytic</note>
    </ligand>
</feature>
<feature type="transmembrane region" description="Helical" evidence="15">
    <location>
        <begin position="7"/>
        <end position="25"/>
    </location>
</feature>
<dbReference type="InterPro" id="IPR011546">
    <property type="entry name" value="Pept_M41_FtsH_extracell"/>
</dbReference>
<comment type="subunit">
    <text evidence="15">Homohexamer.</text>
</comment>
<dbReference type="InterPro" id="IPR000642">
    <property type="entry name" value="Peptidase_M41"/>
</dbReference>
<feature type="active site" evidence="15">
    <location>
        <position position="422"/>
    </location>
</feature>
<evidence type="ECO:0000256" key="14">
    <source>
        <dbReference type="ARBA" id="ARBA00061570"/>
    </source>
</evidence>
<proteinExistence type="inferred from homology"/>
<dbReference type="Pfam" id="PF01434">
    <property type="entry name" value="Peptidase_M41"/>
    <property type="match status" value="1"/>
</dbReference>
<comment type="cofactor">
    <cofactor evidence="15">
        <name>Zn(2+)</name>
        <dbReference type="ChEBI" id="CHEBI:29105"/>
    </cofactor>
    <text evidence="15">Binds 1 zinc ion per subunit.</text>
</comment>
<keyword evidence="5 15" id="KW-0812">Transmembrane</keyword>
<gene>
    <name evidence="15" type="primary">ftsH</name>
    <name evidence="19" type="ORF">HZU75_11455</name>
</gene>
<evidence type="ECO:0000256" key="8">
    <source>
        <dbReference type="ARBA" id="ARBA00022801"/>
    </source>
</evidence>
<keyword evidence="3 15" id="KW-1003">Cell membrane</keyword>
<dbReference type="Pfam" id="PF06480">
    <property type="entry name" value="FtsH_ext"/>
    <property type="match status" value="1"/>
</dbReference>
<evidence type="ECO:0000256" key="1">
    <source>
        <dbReference type="ARBA" id="ARBA00004370"/>
    </source>
</evidence>
<feature type="binding site" evidence="15">
    <location>
        <begin position="199"/>
        <end position="206"/>
    </location>
    <ligand>
        <name>ATP</name>
        <dbReference type="ChEBI" id="CHEBI:30616"/>
    </ligand>
</feature>
<dbReference type="SMART" id="SM00382">
    <property type="entry name" value="AAA"/>
    <property type="match status" value="1"/>
</dbReference>
<evidence type="ECO:0000313" key="19">
    <source>
        <dbReference type="EMBL" id="QLI82092.1"/>
    </source>
</evidence>
<sequence>MNNLGKNVAIWLIVGLVLMTIFNQFSKSQDSASQIPYSQFMVEVEQGRIASAEIEGNPLRGQWIRGKKADGSNYATLAPFDFRMVDTLIKHNVKFAAKPEAEPSLLMSFLMNWGPMLLLIGVWIFFMRQMQGGGKGGAFSFGKSKAKMLDESNNAVTFADVAGCDEAKEEVSEIVDYLRDPSKYQSLGGRMPRGILMVGSPGTGKTLLAKAIAGEAKVPFFSISGSDFVEMFVGVGAARVRDMFENAKKNAPCIIFIDEIDAVGRQRGAGMGGGNDEREQTLNQMLVEMDGFEGNSGIIVIAATNRPDVLDPALMRPGRFDRQVVVSLPDIRGREQILGVHMRKVPIANDVDASVLARGTPGMSGADLANLVNEAALFAARRNKRLVDMADFESAKDKIYMGPERRSMVMTEEERRATAYHESGHAVVAEMLEGTDPVHKVTIMPRGRALGLTWQLPERDRFSHYKDQMLNELAILFGGRVAEDLFINRISTGASNDFERATAMARDMVTRYGMTEKMGPMVYAENDGEVFLGRSVTTHKNVSESTMQQVDSEIRRIIDEQYALAVKILSENRDKVEVMTQALMDWETIDRDQVLDIMAGRTPRPPKELPPIRKPAPVHTDTPSGGAEATDAPAAEA</sequence>
<keyword evidence="4 15" id="KW-0645">Protease</keyword>
<dbReference type="Pfam" id="PF00004">
    <property type="entry name" value="AAA"/>
    <property type="match status" value="1"/>
</dbReference>
<evidence type="ECO:0000256" key="15">
    <source>
        <dbReference type="HAMAP-Rule" id="MF_01458"/>
    </source>
</evidence>
<keyword evidence="13 15" id="KW-0472">Membrane</keyword>
<dbReference type="CDD" id="cd19501">
    <property type="entry name" value="RecA-like_FtsH"/>
    <property type="match status" value="1"/>
</dbReference>
<comment type="similarity">
    <text evidence="16">Belongs to the AAA ATPase family.</text>
</comment>
<dbReference type="GO" id="GO:0006508">
    <property type="term" value="P:proteolysis"/>
    <property type="evidence" value="ECO:0007669"/>
    <property type="project" value="UniProtKB-KW"/>
</dbReference>
<dbReference type="FunFam" id="3.40.50.300:FF:000001">
    <property type="entry name" value="ATP-dependent zinc metalloprotease FtsH"/>
    <property type="match status" value="1"/>
</dbReference>
<keyword evidence="11 15" id="KW-1133">Transmembrane helix</keyword>
<reference evidence="19 20" key="1">
    <citation type="journal article" date="2016" name="Int. J. Syst. Evol. Microbiol.">
        <title>Chitinibacter fontanus sp. nov., isolated from a spring.</title>
        <authorList>
            <person name="Sheu S.Y."/>
            <person name="Li Y.S."/>
            <person name="Young C.C."/>
            <person name="Chen W.M."/>
        </authorList>
    </citation>
    <scope>NUCLEOTIDE SEQUENCE [LARGE SCALE GENOMIC DNA]</scope>
    <source>
        <strain evidence="19 20">STM-7</strain>
    </source>
</reference>
<evidence type="ECO:0000256" key="16">
    <source>
        <dbReference type="RuleBase" id="RU003651"/>
    </source>
</evidence>
<dbReference type="InterPro" id="IPR005936">
    <property type="entry name" value="FtsH"/>
</dbReference>
<dbReference type="InterPro" id="IPR037219">
    <property type="entry name" value="Peptidase_M41-like"/>
</dbReference>
<dbReference type="EMBL" id="CP058952">
    <property type="protein sequence ID" value="QLI82092.1"/>
    <property type="molecule type" value="Genomic_DNA"/>
</dbReference>
<dbReference type="GO" id="GO:0005886">
    <property type="term" value="C:plasma membrane"/>
    <property type="evidence" value="ECO:0007669"/>
    <property type="project" value="UniProtKB-SubCell"/>
</dbReference>
<dbReference type="KEGG" id="cfon:HZU75_11455"/>
<dbReference type="PROSITE" id="PS00674">
    <property type="entry name" value="AAA"/>
    <property type="match status" value="1"/>
</dbReference>
<dbReference type="InterPro" id="IPR003960">
    <property type="entry name" value="ATPase_AAA_CS"/>
</dbReference>
<evidence type="ECO:0000256" key="7">
    <source>
        <dbReference type="ARBA" id="ARBA00022741"/>
    </source>
</evidence>
<feature type="transmembrane region" description="Helical" evidence="15">
    <location>
        <begin position="105"/>
        <end position="126"/>
    </location>
</feature>
<dbReference type="GO" id="GO:0016887">
    <property type="term" value="F:ATP hydrolysis activity"/>
    <property type="evidence" value="ECO:0007669"/>
    <property type="project" value="UniProtKB-UniRule"/>
</dbReference>
<comment type="similarity">
    <text evidence="2 15">In the C-terminal section; belongs to the peptidase M41 family.</text>
</comment>
<keyword evidence="12 15" id="KW-0482">Metalloprotease</keyword>
<keyword evidence="8 15" id="KW-0378">Hydrolase</keyword>
<dbReference type="Pfam" id="PF17862">
    <property type="entry name" value="AAA_lid_3"/>
    <property type="match status" value="1"/>
</dbReference>
<dbReference type="PANTHER" id="PTHR23076:SF97">
    <property type="entry name" value="ATP-DEPENDENT ZINC METALLOPROTEASE YME1L1"/>
    <property type="match status" value="1"/>
</dbReference>
<dbReference type="SUPFAM" id="SSF140990">
    <property type="entry name" value="FtsH protease domain-like"/>
    <property type="match status" value="1"/>
</dbReference>
<evidence type="ECO:0000256" key="4">
    <source>
        <dbReference type="ARBA" id="ARBA00022670"/>
    </source>
</evidence>
<keyword evidence="7 15" id="KW-0547">Nucleotide-binding</keyword>
<evidence type="ECO:0000313" key="20">
    <source>
        <dbReference type="Proteomes" id="UP000510822"/>
    </source>
</evidence>
<feature type="compositionally biased region" description="Low complexity" evidence="17">
    <location>
        <begin position="627"/>
        <end position="637"/>
    </location>
</feature>
<feature type="binding site" evidence="15">
    <location>
        <position position="421"/>
    </location>
    <ligand>
        <name>Zn(2+)</name>
        <dbReference type="ChEBI" id="CHEBI:29105"/>
        <note>catalytic</note>
    </ligand>
</feature>
<organism evidence="19 20">
    <name type="scientific">Chitinibacter fontanus</name>
    <dbReference type="NCBI Taxonomy" id="1737446"/>
    <lineage>
        <taxon>Bacteria</taxon>
        <taxon>Pseudomonadati</taxon>
        <taxon>Pseudomonadota</taxon>
        <taxon>Betaproteobacteria</taxon>
        <taxon>Neisseriales</taxon>
        <taxon>Chitinibacteraceae</taxon>
        <taxon>Chitinibacter</taxon>
    </lineage>
</organism>
<dbReference type="HAMAP" id="MF_01458">
    <property type="entry name" value="FtsH"/>
    <property type="match status" value="1"/>
</dbReference>
<accession>A0A7D5VB02</accession>
<dbReference type="FunFam" id="1.10.8.60:FF:000001">
    <property type="entry name" value="ATP-dependent zinc metalloprotease FtsH"/>
    <property type="match status" value="1"/>
</dbReference>
<comment type="subcellular location">
    <subcellularLocation>
        <location evidence="15">Cell membrane</location>
        <topology evidence="15">Multi-pass membrane protein</topology>
        <orientation evidence="15">Cytoplasmic side</orientation>
    </subcellularLocation>
    <subcellularLocation>
        <location evidence="1">Membrane</location>
    </subcellularLocation>
</comment>
<evidence type="ECO:0000256" key="9">
    <source>
        <dbReference type="ARBA" id="ARBA00022833"/>
    </source>
</evidence>
<dbReference type="SUPFAM" id="SSF52540">
    <property type="entry name" value="P-loop containing nucleoside triphosphate hydrolases"/>
    <property type="match status" value="1"/>
</dbReference>
<dbReference type="InterPro" id="IPR003959">
    <property type="entry name" value="ATPase_AAA_core"/>
</dbReference>
<dbReference type="InterPro" id="IPR027417">
    <property type="entry name" value="P-loop_NTPase"/>
</dbReference>
<evidence type="ECO:0000256" key="6">
    <source>
        <dbReference type="ARBA" id="ARBA00022723"/>
    </source>
</evidence>
<dbReference type="InterPro" id="IPR003593">
    <property type="entry name" value="AAA+_ATPase"/>
</dbReference>
<dbReference type="Proteomes" id="UP000510822">
    <property type="component" value="Chromosome"/>
</dbReference>
<dbReference type="GO" id="GO:0030163">
    <property type="term" value="P:protein catabolic process"/>
    <property type="evidence" value="ECO:0007669"/>
    <property type="project" value="UniProtKB-UniRule"/>
</dbReference>
<evidence type="ECO:0000256" key="10">
    <source>
        <dbReference type="ARBA" id="ARBA00022840"/>
    </source>
</evidence>
<comment type="similarity">
    <text evidence="14 15">In the central section; belongs to the AAA ATPase family.</text>
</comment>
<protein>
    <recommendedName>
        <fullName evidence="15">ATP-dependent zinc metalloprotease FtsH</fullName>
        <ecNumber evidence="15">3.4.24.-</ecNumber>
    </recommendedName>
</protein>
<dbReference type="NCBIfam" id="TIGR01241">
    <property type="entry name" value="FtsH_fam"/>
    <property type="match status" value="1"/>
</dbReference>
<dbReference type="Gene3D" id="1.20.58.760">
    <property type="entry name" value="Peptidase M41"/>
    <property type="match status" value="1"/>
</dbReference>